<evidence type="ECO:0000313" key="2">
    <source>
        <dbReference type="Proteomes" id="UP001239111"/>
    </source>
</evidence>
<evidence type="ECO:0000313" key="1">
    <source>
        <dbReference type="EMBL" id="KAJ8668404.1"/>
    </source>
</evidence>
<dbReference type="Proteomes" id="UP001239111">
    <property type="component" value="Chromosome 4"/>
</dbReference>
<gene>
    <name evidence="1" type="ORF">QAD02_010067</name>
</gene>
<accession>A0ACC2NDH5</accession>
<comment type="caution">
    <text evidence="1">The sequence shown here is derived from an EMBL/GenBank/DDBJ whole genome shotgun (WGS) entry which is preliminary data.</text>
</comment>
<sequence length="292" mass="32409">MNLSNLARWLMLITYMALVSFSEIQGSSDAPDRSSRVLGGFDASIEDYPFMASIRYARSHVCGGTIISPDIVLTAAQCIREYYYLDLLYVKVGDSGIDHKGSWHQVAKVVKHDEYEQLLLQEGDSVANQNVNDIALLKLVKPIEIDNQKTRTIKLFGKSDEVHYHGSGILSGWGIHRKIEKKSSPNPKRKGTIRKVVVDKYAKNLEIVQLDIGSAHKCSDLHPSADLNGQFCTYTFGRVPCVGDFGSPLVVDGKVAGLASWTSGKCNGDSNVAYFTDVAKFDEWVKETMRKL</sequence>
<protein>
    <submittedName>
        <fullName evidence="1">Uncharacterized protein</fullName>
    </submittedName>
</protein>
<organism evidence="1 2">
    <name type="scientific">Eretmocerus hayati</name>
    <dbReference type="NCBI Taxonomy" id="131215"/>
    <lineage>
        <taxon>Eukaryota</taxon>
        <taxon>Metazoa</taxon>
        <taxon>Ecdysozoa</taxon>
        <taxon>Arthropoda</taxon>
        <taxon>Hexapoda</taxon>
        <taxon>Insecta</taxon>
        <taxon>Pterygota</taxon>
        <taxon>Neoptera</taxon>
        <taxon>Endopterygota</taxon>
        <taxon>Hymenoptera</taxon>
        <taxon>Apocrita</taxon>
        <taxon>Proctotrupomorpha</taxon>
        <taxon>Chalcidoidea</taxon>
        <taxon>Aphelinidae</taxon>
        <taxon>Aphelininae</taxon>
        <taxon>Eretmocerus</taxon>
    </lineage>
</organism>
<reference evidence="1" key="1">
    <citation type="submission" date="2023-04" db="EMBL/GenBank/DDBJ databases">
        <title>A chromosome-level genome assembly of the parasitoid wasp Eretmocerus hayati.</title>
        <authorList>
            <person name="Zhong Y."/>
            <person name="Liu S."/>
            <person name="Liu Y."/>
        </authorList>
    </citation>
    <scope>NUCLEOTIDE SEQUENCE</scope>
    <source>
        <strain evidence="1">ZJU_SS_LIU_2023</strain>
    </source>
</reference>
<keyword evidence="2" id="KW-1185">Reference proteome</keyword>
<name>A0ACC2NDH5_9HYME</name>
<dbReference type="EMBL" id="CM056744">
    <property type="protein sequence ID" value="KAJ8668404.1"/>
    <property type="molecule type" value="Genomic_DNA"/>
</dbReference>
<proteinExistence type="predicted"/>